<keyword evidence="1" id="KW-0472">Membrane</keyword>
<keyword evidence="3" id="KW-1185">Reference proteome</keyword>
<feature type="transmembrane region" description="Helical" evidence="1">
    <location>
        <begin position="83"/>
        <end position="105"/>
    </location>
</feature>
<comment type="caution">
    <text evidence="2">The sequence shown here is derived from an EMBL/GenBank/DDBJ whole genome shotgun (WGS) entry which is preliminary data.</text>
</comment>
<accession>A0AAN9I4U6</accession>
<reference evidence="2 3" key="1">
    <citation type="submission" date="2024-01" db="EMBL/GenBank/DDBJ databases">
        <title>The genomes of 5 underutilized Papilionoideae crops provide insights into root nodulation and disease resistance.</title>
        <authorList>
            <person name="Yuan L."/>
        </authorList>
    </citation>
    <scope>NUCLEOTIDE SEQUENCE [LARGE SCALE GENOMIC DNA]</scope>
    <source>
        <strain evidence="2">LY-2023</strain>
        <tissue evidence="2">Leaf</tissue>
    </source>
</reference>
<proteinExistence type="predicted"/>
<dbReference type="EMBL" id="JAYKXN010000008">
    <property type="protein sequence ID" value="KAK7265089.1"/>
    <property type="molecule type" value="Genomic_DNA"/>
</dbReference>
<evidence type="ECO:0000256" key="1">
    <source>
        <dbReference type="SAM" id="Phobius"/>
    </source>
</evidence>
<gene>
    <name evidence="2" type="ORF">RJT34_32705</name>
</gene>
<name>A0AAN9I4U6_CLITE</name>
<organism evidence="2 3">
    <name type="scientific">Clitoria ternatea</name>
    <name type="common">Butterfly pea</name>
    <dbReference type="NCBI Taxonomy" id="43366"/>
    <lineage>
        <taxon>Eukaryota</taxon>
        <taxon>Viridiplantae</taxon>
        <taxon>Streptophyta</taxon>
        <taxon>Embryophyta</taxon>
        <taxon>Tracheophyta</taxon>
        <taxon>Spermatophyta</taxon>
        <taxon>Magnoliopsida</taxon>
        <taxon>eudicotyledons</taxon>
        <taxon>Gunneridae</taxon>
        <taxon>Pentapetalae</taxon>
        <taxon>rosids</taxon>
        <taxon>fabids</taxon>
        <taxon>Fabales</taxon>
        <taxon>Fabaceae</taxon>
        <taxon>Papilionoideae</taxon>
        <taxon>50 kb inversion clade</taxon>
        <taxon>NPAAA clade</taxon>
        <taxon>indigoferoid/millettioid clade</taxon>
        <taxon>Phaseoleae</taxon>
        <taxon>Clitoria</taxon>
    </lineage>
</organism>
<keyword evidence="1" id="KW-1133">Transmembrane helix</keyword>
<dbReference type="Proteomes" id="UP001359559">
    <property type="component" value="Unassembled WGS sequence"/>
</dbReference>
<keyword evidence="1" id="KW-0812">Transmembrane</keyword>
<evidence type="ECO:0000313" key="3">
    <source>
        <dbReference type="Proteomes" id="UP001359559"/>
    </source>
</evidence>
<evidence type="ECO:0008006" key="4">
    <source>
        <dbReference type="Google" id="ProtNLM"/>
    </source>
</evidence>
<sequence length="159" mass="18493">MLSWRKCKSVRLLKSLFLSFVVDDENLDEYTLQLFGYTDIVTCYYSISFEFNHLRGNRDRRVQGKPVALVGARIGLVKPSITSYLRFVFASVVMFLCCSSIVFLLRKVAHMNCPPTTYDLIKRMKRNKVDGWMTKRQKLRLRNDNGWVPLSLSLSPQKS</sequence>
<dbReference type="AlphaFoldDB" id="A0AAN9I4U6"/>
<evidence type="ECO:0000313" key="2">
    <source>
        <dbReference type="EMBL" id="KAK7265089.1"/>
    </source>
</evidence>
<protein>
    <recommendedName>
        <fullName evidence="4">Transmembrane protein</fullName>
    </recommendedName>
</protein>